<name>A0ABU5MF97_9GAMM</name>
<evidence type="ECO:0000313" key="2">
    <source>
        <dbReference type="Proteomes" id="UP001290894"/>
    </source>
</evidence>
<dbReference type="Proteomes" id="UP001290894">
    <property type="component" value="Unassembled WGS sequence"/>
</dbReference>
<gene>
    <name evidence="1" type="ORF">U5F72_05785</name>
</gene>
<accession>A0ABU5MF97</accession>
<comment type="caution">
    <text evidence="1">The sequence shown here is derived from an EMBL/GenBank/DDBJ whole genome shotgun (WGS) entry which is preliminary data.</text>
</comment>
<reference evidence="1 2" key="1">
    <citation type="submission" date="2023-12" db="EMBL/GenBank/DDBJ databases">
        <title>'Antibacterial potential of Stenotrophomonas maltophilia cystic fibrosis isolates' (manuscript under preparation).</title>
        <authorList>
            <person name="Crisan C.V."/>
            <person name="Pettis M."/>
            <person name="Goldberg J.B."/>
        </authorList>
    </citation>
    <scope>NUCLEOTIDE SEQUENCE [LARGE SCALE GENOMIC DNA]</scope>
    <source>
        <strain evidence="1 2">CCV155</strain>
    </source>
</reference>
<evidence type="ECO:0000313" key="1">
    <source>
        <dbReference type="EMBL" id="MDZ7511317.1"/>
    </source>
</evidence>
<dbReference type="RefSeq" id="WP_322546768.1">
    <property type="nucleotide sequence ID" value="NZ_JAXUAC010000007.1"/>
</dbReference>
<protein>
    <submittedName>
        <fullName evidence="1">Uncharacterized protein</fullName>
    </submittedName>
</protein>
<sequence length="200" mass="22013">MKPNLTQAQTNHLRRLLAWVRGEVGQTPQEMVETLRGLGPMPEPSAEAKARLVDSYKRAEAVPKYVRTAVKALEKLLLKQEGAIVDVEAGAGFDAGFEIVGTRHVMLPALLGAQPAAAPPPVLSSPQPWMDQVPTEPGWYRFTCEEIDGAIERVLVVTERITGQLLAVDTEVGTMPLQHYHDGLTNPRWKKVEGWTNGMD</sequence>
<dbReference type="EMBL" id="JAXUAC010000007">
    <property type="protein sequence ID" value="MDZ7511317.1"/>
    <property type="molecule type" value="Genomic_DNA"/>
</dbReference>
<organism evidence="1 2">
    <name type="scientific">Stenotrophomonas muris</name>
    <dbReference type="NCBI Taxonomy" id="2963283"/>
    <lineage>
        <taxon>Bacteria</taxon>
        <taxon>Pseudomonadati</taxon>
        <taxon>Pseudomonadota</taxon>
        <taxon>Gammaproteobacteria</taxon>
        <taxon>Lysobacterales</taxon>
        <taxon>Lysobacteraceae</taxon>
        <taxon>Stenotrophomonas</taxon>
    </lineage>
</organism>
<keyword evidence="2" id="KW-1185">Reference proteome</keyword>
<proteinExistence type="predicted"/>